<feature type="domain" description="GH16" evidence="2">
    <location>
        <begin position="24"/>
        <end position="256"/>
    </location>
</feature>
<evidence type="ECO:0000259" key="2">
    <source>
        <dbReference type="PROSITE" id="PS51762"/>
    </source>
</evidence>
<dbReference type="AlphaFoldDB" id="A0A8J3D141"/>
<proteinExistence type="inferred from homology"/>
<dbReference type="InterPro" id="IPR013320">
    <property type="entry name" value="ConA-like_dom_sf"/>
</dbReference>
<reference evidence="3" key="2">
    <citation type="submission" date="2020-09" db="EMBL/GenBank/DDBJ databases">
        <authorList>
            <person name="Sun Q."/>
            <person name="Kim S."/>
        </authorList>
    </citation>
    <scope>NUCLEOTIDE SEQUENCE</scope>
    <source>
        <strain evidence="3">KCTC 23224</strain>
    </source>
</reference>
<dbReference type="InterPro" id="IPR050546">
    <property type="entry name" value="Glycosyl_Hydrlase_16"/>
</dbReference>
<comment type="caution">
    <text evidence="3">The sequence shown here is derived from an EMBL/GenBank/DDBJ whole genome shotgun (WGS) entry which is preliminary data.</text>
</comment>
<dbReference type="CDD" id="cd08023">
    <property type="entry name" value="GH16_laminarinase_like"/>
    <property type="match status" value="1"/>
</dbReference>
<gene>
    <name evidence="3" type="ORF">GCM10008106_36680</name>
</gene>
<organism evidence="3 4">
    <name type="scientific">Mongoliitalea lutea</name>
    <dbReference type="NCBI Taxonomy" id="849756"/>
    <lineage>
        <taxon>Bacteria</taxon>
        <taxon>Pseudomonadati</taxon>
        <taxon>Bacteroidota</taxon>
        <taxon>Cytophagia</taxon>
        <taxon>Cytophagales</taxon>
        <taxon>Cyclobacteriaceae</taxon>
        <taxon>Mongoliitalea</taxon>
    </lineage>
</organism>
<name>A0A8J3D141_9BACT</name>
<dbReference type="PROSITE" id="PS51762">
    <property type="entry name" value="GH16_2"/>
    <property type="match status" value="1"/>
</dbReference>
<dbReference type="GO" id="GO:0004553">
    <property type="term" value="F:hydrolase activity, hydrolyzing O-glycosyl compounds"/>
    <property type="evidence" value="ECO:0007669"/>
    <property type="project" value="InterPro"/>
</dbReference>
<dbReference type="SUPFAM" id="SSF49899">
    <property type="entry name" value="Concanavalin A-like lectins/glucanases"/>
    <property type="match status" value="1"/>
</dbReference>
<evidence type="ECO:0000256" key="1">
    <source>
        <dbReference type="ARBA" id="ARBA00006865"/>
    </source>
</evidence>
<reference evidence="3" key="1">
    <citation type="journal article" date="2014" name="Int. J. Syst. Evol. Microbiol.">
        <title>Complete genome sequence of Corynebacterium casei LMG S-19264T (=DSM 44701T), isolated from a smear-ripened cheese.</title>
        <authorList>
            <consortium name="US DOE Joint Genome Institute (JGI-PGF)"/>
            <person name="Walter F."/>
            <person name="Albersmeier A."/>
            <person name="Kalinowski J."/>
            <person name="Ruckert C."/>
        </authorList>
    </citation>
    <scope>NUCLEOTIDE SEQUENCE</scope>
    <source>
        <strain evidence="3">KCTC 23224</strain>
    </source>
</reference>
<dbReference type="GO" id="GO:0005975">
    <property type="term" value="P:carbohydrate metabolic process"/>
    <property type="evidence" value="ECO:0007669"/>
    <property type="project" value="InterPro"/>
</dbReference>
<dbReference type="RefSeq" id="WP_229800737.1">
    <property type="nucleotide sequence ID" value="NZ_BMYF01000032.1"/>
</dbReference>
<dbReference type="PANTHER" id="PTHR10963:SF55">
    <property type="entry name" value="GLYCOSIDE HYDROLASE FAMILY 16 PROTEIN"/>
    <property type="match status" value="1"/>
</dbReference>
<accession>A0A8J3D141</accession>
<dbReference type="PANTHER" id="PTHR10963">
    <property type="entry name" value="GLYCOSYL HYDROLASE-RELATED"/>
    <property type="match status" value="1"/>
</dbReference>
<dbReference type="Pfam" id="PF00722">
    <property type="entry name" value="Glyco_hydro_16"/>
    <property type="match status" value="1"/>
</dbReference>
<evidence type="ECO:0000313" key="3">
    <source>
        <dbReference type="EMBL" id="GHB52755.1"/>
    </source>
</evidence>
<comment type="similarity">
    <text evidence="1">Belongs to the glycosyl hydrolase 16 family.</text>
</comment>
<keyword evidence="4" id="KW-1185">Reference proteome</keyword>
<dbReference type="Gene3D" id="2.60.120.200">
    <property type="match status" value="1"/>
</dbReference>
<protein>
    <recommendedName>
        <fullName evidence="2">GH16 domain-containing protein</fullName>
    </recommendedName>
</protein>
<dbReference type="InterPro" id="IPR000757">
    <property type="entry name" value="Beta-glucanase-like"/>
</dbReference>
<dbReference type="EMBL" id="BMYF01000032">
    <property type="protein sequence ID" value="GHB52755.1"/>
    <property type="molecule type" value="Genomic_DNA"/>
</dbReference>
<evidence type="ECO:0000313" key="4">
    <source>
        <dbReference type="Proteomes" id="UP000642809"/>
    </source>
</evidence>
<sequence length="256" mass="29227">MLGSLFVSCGSSPDSKFLIWSDEFSKEGLPNPEKWTYDVGDNGWGNNELQYYTEKDSRNARIENGILILEAHKDSTFEKGYSSARLLTRGKAAWKYGYIEVKARIPQGLGTWPAIWMLPEDNVYGRWPKSGEIDIMEHVGYDQGIIHGTVHTESFNHMRGTQKGKQLLVPTCSEEFHVYAIDWTADKIDFFIDGEKYHSFVNTGSNDPAEWPFDQSFYLIFNIAVGGNWGGSKGVDPTIWPQRMEIDYIRVYSQKP</sequence>
<dbReference type="Proteomes" id="UP000642809">
    <property type="component" value="Unassembled WGS sequence"/>
</dbReference>